<dbReference type="EMBL" id="BAABEZ010000022">
    <property type="protein sequence ID" value="GAA4455609.1"/>
    <property type="molecule type" value="Genomic_DNA"/>
</dbReference>
<evidence type="ECO:0000313" key="2">
    <source>
        <dbReference type="EMBL" id="GAA4455609.1"/>
    </source>
</evidence>
<protein>
    <submittedName>
        <fullName evidence="2">Ligase-associated DNA damage response endonuclease PdeM</fullName>
    </submittedName>
</protein>
<evidence type="ECO:0000259" key="1">
    <source>
        <dbReference type="Pfam" id="PF00149"/>
    </source>
</evidence>
<dbReference type="InterPro" id="IPR024173">
    <property type="entry name" value="Pesterase_MJ0037-like"/>
</dbReference>
<comment type="caution">
    <text evidence="2">The sequence shown here is derived from an EMBL/GenBank/DDBJ whole genome shotgun (WGS) entry which is preliminary data.</text>
</comment>
<dbReference type="NCBIfam" id="TIGR04123">
    <property type="entry name" value="P_estr_lig_assc"/>
    <property type="match status" value="1"/>
</dbReference>
<accession>A0ABP8MT35</accession>
<keyword evidence="2" id="KW-0255">Endonuclease</keyword>
<dbReference type="PANTHER" id="PTHR39323:SF1">
    <property type="entry name" value="BLR1149 PROTEIN"/>
    <property type="match status" value="1"/>
</dbReference>
<dbReference type="InterPro" id="IPR029052">
    <property type="entry name" value="Metallo-depent_PP-like"/>
</dbReference>
<dbReference type="Gene3D" id="3.60.21.10">
    <property type="match status" value="1"/>
</dbReference>
<organism evidence="2 3">
    <name type="scientific">Rurimicrobium arvi</name>
    <dbReference type="NCBI Taxonomy" id="2049916"/>
    <lineage>
        <taxon>Bacteria</taxon>
        <taxon>Pseudomonadati</taxon>
        <taxon>Bacteroidota</taxon>
        <taxon>Chitinophagia</taxon>
        <taxon>Chitinophagales</taxon>
        <taxon>Chitinophagaceae</taxon>
        <taxon>Rurimicrobium</taxon>
    </lineage>
</organism>
<name>A0ABP8MT35_9BACT</name>
<keyword evidence="2" id="KW-0436">Ligase</keyword>
<gene>
    <name evidence="2" type="primary">pdeM</name>
    <name evidence="2" type="ORF">GCM10023092_19540</name>
</gene>
<dbReference type="Pfam" id="PF00149">
    <property type="entry name" value="Metallophos"/>
    <property type="match status" value="1"/>
</dbReference>
<dbReference type="GO" id="GO:0016874">
    <property type="term" value="F:ligase activity"/>
    <property type="evidence" value="ECO:0007669"/>
    <property type="project" value="UniProtKB-KW"/>
</dbReference>
<dbReference type="GO" id="GO:0004519">
    <property type="term" value="F:endonuclease activity"/>
    <property type="evidence" value="ECO:0007669"/>
    <property type="project" value="UniProtKB-KW"/>
</dbReference>
<feature type="domain" description="Calcineurin-like phosphoesterase" evidence="1">
    <location>
        <begin position="23"/>
        <end position="115"/>
    </location>
</feature>
<evidence type="ECO:0000313" key="3">
    <source>
        <dbReference type="Proteomes" id="UP001501410"/>
    </source>
</evidence>
<dbReference type="InterPro" id="IPR026336">
    <property type="entry name" value="PdeM-like"/>
</dbReference>
<proteinExistence type="predicted"/>
<dbReference type="PANTHER" id="PTHR39323">
    <property type="entry name" value="BLR1149 PROTEIN"/>
    <property type="match status" value="1"/>
</dbReference>
<sequence>MQLCINDYILTLLPEKAIYIPHMKALAIADVHLGKARHFRREGLPMPLSAQDNDYERLAALIDKYSPQQVLFLGDLFHSTFNRDWDSFRALIERHQHLNFVLLRGNHDIIDQQLFETLGIEVLDALSEGIFLFTHKPATNIPEGFINLCGHLHPGVVLNGPARQRVRLACFYRQGAHFILPAFGSLTGLAIMEQKKGDSAFGILPETVCRLF</sequence>
<keyword evidence="3" id="KW-1185">Reference proteome</keyword>
<dbReference type="Proteomes" id="UP001501410">
    <property type="component" value="Unassembled WGS sequence"/>
</dbReference>
<keyword evidence="2" id="KW-0378">Hydrolase</keyword>
<dbReference type="InterPro" id="IPR004843">
    <property type="entry name" value="Calcineurin-like_PHP"/>
</dbReference>
<dbReference type="PIRSF" id="PIRSF000887">
    <property type="entry name" value="Pesterase_MJ0037"/>
    <property type="match status" value="1"/>
</dbReference>
<reference evidence="3" key="1">
    <citation type="journal article" date="2019" name="Int. J. Syst. Evol. Microbiol.">
        <title>The Global Catalogue of Microorganisms (GCM) 10K type strain sequencing project: providing services to taxonomists for standard genome sequencing and annotation.</title>
        <authorList>
            <consortium name="The Broad Institute Genomics Platform"/>
            <consortium name="The Broad Institute Genome Sequencing Center for Infectious Disease"/>
            <person name="Wu L."/>
            <person name="Ma J."/>
        </authorList>
    </citation>
    <scope>NUCLEOTIDE SEQUENCE [LARGE SCALE GENOMIC DNA]</scope>
    <source>
        <strain evidence="3">JCM 31921</strain>
    </source>
</reference>
<keyword evidence="2" id="KW-0540">Nuclease</keyword>
<dbReference type="SUPFAM" id="SSF56300">
    <property type="entry name" value="Metallo-dependent phosphatases"/>
    <property type="match status" value="1"/>
</dbReference>